<protein>
    <submittedName>
        <fullName evidence="2">Uncharacterized protein</fullName>
    </submittedName>
</protein>
<dbReference type="Proteomes" id="UP000887580">
    <property type="component" value="Unplaced"/>
</dbReference>
<reference evidence="2" key="1">
    <citation type="submission" date="2025-08" db="UniProtKB">
        <authorList>
            <consortium name="WormBaseParasite"/>
        </authorList>
    </citation>
    <scope>IDENTIFICATION</scope>
</reference>
<name>A0AC35GBV5_9BILA</name>
<evidence type="ECO:0000313" key="2">
    <source>
        <dbReference type="WBParaSite" id="PS1159_v2.g3792.t1"/>
    </source>
</evidence>
<organism evidence="1 2">
    <name type="scientific">Panagrolaimus sp. PS1159</name>
    <dbReference type="NCBI Taxonomy" id="55785"/>
    <lineage>
        <taxon>Eukaryota</taxon>
        <taxon>Metazoa</taxon>
        <taxon>Ecdysozoa</taxon>
        <taxon>Nematoda</taxon>
        <taxon>Chromadorea</taxon>
        <taxon>Rhabditida</taxon>
        <taxon>Tylenchina</taxon>
        <taxon>Panagrolaimomorpha</taxon>
        <taxon>Panagrolaimoidea</taxon>
        <taxon>Panagrolaimidae</taxon>
        <taxon>Panagrolaimus</taxon>
    </lineage>
</organism>
<evidence type="ECO:0000313" key="1">
    <source>
        <dbReference type="Proteomes" id="UP000887580"/>
    </source>
</evidence>
<proteinExistence type="predicted"/>
<sequence length="207" mass="23043">MRYSTLTILFSLTFLAWTFASEDEEKPVVEEQMDPFTQQRLQFPMGNGLGGSFEQMNSNAVNFDFQCKCAAKSLSNNINVPTDSNAAAQQQIQQLNEQIRRLQEQLRRQQQGASAFEQFAQMLSMADGLDCNCSGSSSPFSNMYQGQGNQMQNGGMQNGMQGMQNSAFGPMMSQPRFIPGLSGMPFQQHMSPSFVPQLQGPMYPIKS</sequence>
<dbReference type="WBParaSite" id="PS1159_v2.g3792.t1">
    <property type="protein sequence ID" value="PS1159_v2.g3792.t1"/>
    <property type="gene ID" value="PS1159_v2.g3792"/>
</dbReference>
<accession>A0AC35GBV5</accession>